<dbReference type="EMBL" id="FNCJ01000011">
    <property type="protein sequence ID" value="SDH59117.1"/>
    <property type="molecule type" value="Genomic_DNA"/>
</dbReference>
<gene>
    <name evidence="1" type="ORF">SAMN05216466_11191</name>
</gene>
<dbReference type="AlphaFoldDB" id="A0A1G8DN82"/>
<organism evidence="1 2">
    <name type="scientific">Paraburkholderia phenazinium</name>
    <dbReference type="NCBI Taxonomy" id="60549"/>
    <lineage>
        <taxon>Bacteria</taxon>
        <taxon>Pseudomonadati</taxon>
        <taxon>Pseudomonadota</taxon>
        <taxon>Betaproteobacteria</taxon>
        <taxon>Burkholderiales</taxon>
        <taxon>Burkholderiaceae</taxon>
        <taxon>Paraburkholderia</taxon>
    </lineage>
</organism>
<dbReference type="OrthoDB" id="8773450at2"/>
<evidence type="ECO:0000313" key="2">
    <source>
        <dbReference type="Proteomes" id="UP000199706"/>
    </source>
</evidence>
<reference evidence="1 2" key="1">
    <citation type="submission" date="2016-10" db="EMBL/GenBank/DDBJ databases">
        <authorList>
            <person name="de Groot N.N."/>
        </authorList>
    </citation>
    <scope>NUCLEOTIDE SEQUENCE [LARGE SCALE GENOMIC DNA]</scope>
    <source>
        <strain evidence="1 2">LMG 2247</strain>
    </source>
</reference>
<accession>A0A1G8DN82</accession>
<evidence type="ECO:0000313" key="1">
    <source>
        <dbReference type="EMBL" id="SDH59117.1"/>
    </source>
</evidence>
<proteinExistence type="predicted"/>
<dbReference type="Pfam" id="PF18143">
    <property type="entry name" value="HAD_SAK_2"/>
    <property type="match status" value="1"/>
</dbReference>
<dbReference type="RefSeq" id="WP_090686879.1">
    <property type="nucleotide sequence ID" value="NZ_FNCJ01000011.1"/>
</dbReference>
<dbReference type="Proteomes" id="UP000199706">
    <property type="component" value="Unassembled WGS sequence"/>
</dbReference>
<name>A0A1G8DN82_9BURK</name>
<protein>
    <submittedName>
        <fullName evidence="1">Uncharacterized protein</fullName>
    </submittedName>
</protein>
<sequence>MRQPIFPMDRTAPTLFVDFDGTLHSGHAVLSADGHVSLDSGRPLFEYAPLLVAMLEPYPSVQIVLTTSWLRTLSVEKVISHLPPALARRVVDTTQDVKARLSYILNGSERTYVIARYALGHDLKNWLAIDDSVYDAYHIGSEPGQLTQNFVLLDAGRGIRDEAAQQRIRDWLIGVHRDNSSG</sequence>